<gene>
    <name evidence="1" type="ORF">C1707_03510</name>
    <name evidence="2" type="ORF">CFHF_09225</name>
</gene>
<name>A0A2N5CUZ0_9CAUL</name>
<dbReference type="OrthoDB" id="7709182at2"/>
<keyword evidence="4" id="KW-1185">Reference proteome</keyword>
<dbReference type="RefSeq" id="WP_101712727.1">
    <property type="nucleotide sequence ID" value="NZ_CP026100.1"/>
</dbReference>
<evidence type="ECO:0000313" key="1">
    <source>
        <dbReference type="EMBL" id="AYV45382.1"/>
    </source>
</evidence>
<evidence type="ECO:0000313" key="4">
    <source>
        <dbReference type="Proteomes" id="UP000281192"/>
    </source>
</evidence>
<dbReference type="EMBL" id="PJRQ01000017">
    <property type="protein sequence ID" value="PLR17615.1"/>
    <property type="molecule type" value="Genomic_DNA"/>
</dbReference>
<organism evidence="2 3">
    <name type="scientific">Caulobacter flavus</name>
    <dbReference type="NCBI Taxonomy" id="1679497"/>
    <lineage>
        <taxon>Bacteria</taxon>
        <taxon>Pseudomonadati</taxon>
        <taxon>Pseudomonadota</taxon>
        <taxon>Alphaproteobacteria</taxon>
        <taxon>Caulobacterales</taxon>
        <taxon>Caulobacteraceae</taxon>
        <taxon>Caulobacter</taxon>
    </lineage>
</organism>
<dbReference type="EMBL" id="CP026100">
    <property type="protein sequence ID" value="AYV45382.1"/>
    <property type="molecule type" value="Genomic_DNA"/>
</dbReference>
<dbReference type="KEGG" id="cfh:C1707_03510"/>
<dbReference type="AlphaFoldDB" id="A0A2N5CUZ0"/>
<reference evidence="2 3" key="1">
    <citation type="submission" date="2017-12" db="EMBL/GenBank/DDBJ databases">
        <title>The genome sequence of Caulobacter flavus CGMCC1 15093.</title>
        <authorList>
            <person name="Gao J."/>
            <person name="Mao X."/>
            <person name="Sun J."/>
        </authorList>
    </citation>
    <scope>NUCLEOTIDE SEQUENCE [LARGE SCALE GENOMIC DNA]</scope>
    <source>
        <strain evidence="2 3">CGMCC1 15093</strain>
    </source>
</reference>
<reference evidence="1 4" key="2">
    <citation type="submission" date="2018-01" db="EMBL/GenBank/DDBJ databases">
        <title>Complete genome sequence of Caulobacter flavus RHGG3.</title>
        <authorList>
            <person name="Yang E."/>
        </authorList>
    </citation>
    <scope>NUCLEOTIDE SEQUENCE [LARGE SCALE GENOMIC DNA]</scope>
    <source>
        <strain evidence="1 4">RHGG3</strain>
    </source>
</reference>
<evidence type="ECO:0000313" key="3">
    <source>
        <dbReference type="Proteomes" id="UP000234483"/>
    </source>
</evidence>
<accession>A0A2N5CUZ0</accession>
<protein>
    <submittedName>
        <fullName evidence="2">Uncharacterized protein</fullName>
    </submittedName>
</protein>
<proteinExistence type="predicted"/>
<dbReference type="Proteomes" id="UP000234483">
    <property type="component" value="Unassembled WGS sequence"/>
</dbReference>
<dbReference type="Proteomes" id="UP000281192">
    <property type="component" value="Chromosome"/>
</dbReference>
<evidence type="ECO:0000313" key="2">
    <source>
        <dbReference type="EMBL" id="PLR17615.1"/>
    </source>
</evidence>
<sequence length="113" mass="12426">MMILFASLALASQPRGLTLLTGEELRATVVGSRFSYGRSEGDEDFAPGGRHTAYYRVPAPGTYVVNRDEVCVSRPGSRVCWRLLRDGEGGYVMDFALPGAQRALERVSITRSR</sequence>